<name>A0A6J6J4E3_9ZZZZ</name>
<gene>
    <name evidence="1" type="ORF">UFOPK1908_01485</name>
</gene>
<dbReference type="AlphaFoldDB" id="A0A6J6J4E3"/>
<accession>A0A6J6J4E3</accession>
<proteinExistence type="predicted"/>
<sequence length="82" mass="9044">MYRDGAVTINVQGDDFNWISCKIGANVQYAPGGVIINRSRVQTPFDGVFHVGIGYSMLPCTGVDDQHQMPINVVRKYPDDKG</sequence>
<reference evidence="1" key="1">
    <citation type="submission" date="2020-05" db="EMBL/GenBank/DDBJ databases">
        <authorList>
            <person name="Chiriac C."/>
            <person name="Salcher M."/>
            <person name="Ghai R."/>
            <person name="Kavagutti S V."/>
        </authorList>
    </citation>
    <scope>NUCLEOTIDE SEQUENCE</scope>
</reference>
<dbReference type="EMBL" id="CAEZVB010000112">
    <property type="protein sequence ID" value="CAB4631383.1"/>
    <property type="molecule type" value="Genomic_DNA"/>
</dbReference>
<protein>
    <submittedName>
        <fullName evidence="1">Unannotated protein</fullName>
    </submittedName>
</protein>
<evidence type="ECO:0000313" key="1">
    <source>
        <dbReference type="EMBL" id="CAB4631383.1"/>
    </source>
</evidence>
<organism evidence="1">
    <name type="scientific">freshwater metagenome</name>
    <dbReference type="NCBI Taxonomy" id="449393"/>
    <lineage>
        <taxon>unclassified sequences</taxon>
        <taxon>metagenomes</taxon>
        <taxon>ecological metagenomes</taxon>
    </lineage>
</organism>